<feature type="compositionally biased region" description="Basic residues" evidence="6">
    <location>
        <begin position="52"/>
        <end position="61"/>
    </location>
</feature>
<gene>
    <name evidence="7" type="ORF">PPACK8108_LOCUS7326</name>
</gene>
<feature type="compositionally biased region" description="Polar residues" evidence="6">
    <location>
        <begin position="856"/>
        <end position="877"/>
    </location>
</feature>
<feature type="region of interest" description="Disordered" evidence="6">
    <location>
        <begin position="1"/>
        <end position="449"/>
    </location>
</feature>
<dbReference type="GO" id="GO:0005654">
    <property type="term" value="C:nucleoplasm"/>
    <property type="evidence" value="ECO:0007669"/>
    <property type="project" value="UniProtKB-ARBA"/>
</dbReference>
<feature type="compositionally biased region" description="Low complexity" evidence="6">
    <location>
        <begin position="317"/>
        <end position="328"/>
    </location>
</feature>
<feature type="region of interest" description="Disordered" evidence="6">
    <location>
        <begin position="471"/>
        <end position="490"/>
    </location>
</feature>
<dbReference type="GO" id="GO:0010468">
    <property type="term" value="P:regulation of gene expression"/>
    <property type="evidence" value="ECO:0007669"/>
    <property type="project" value="UniProtKB-ARBA"/>
</dbReference>
<feature type="compositionally biased region" description="Basic and acidic residues" evidence="6">
    <location>
        <begin position="119"/>
        <end position="130"/>
    </location>
</feature>
<sequence length="1053" mass="115291">MTFTDDSDLSETLSSAGSTVPLPSSELGSRSQSQEPYSPSGLNSDMNDVKINRRRRSRFIKTIRSSNSPSIPTLNPENEGKFENSRNDSNTDGAVEPSMDPSSSDRLFKSGSLPPPFSENERIIKNHILDGPRSASVRGSCAIHKTSSSSSQKYLADQQHPCTSHGQLPLFEQPVLVQGARPRRTANNLSLKPKKSNKTSKPRGPKPGKPRGRAAHRMNGSRPSTCDLSVTVQPYNDDESSLTEQSSSTGDDSDPSTRATVNQLSNDLLPASPIQAPLSASEPRSPHSAERHGSNQPHQTAALELSAQSPTSPPSSNPLTSALPSNSNTQPSGNPSDTKSPPPNPSAIVPFWGAPSHASGQETQPVDQQSGSITRHLSEESALTPEPEEDGQSNTTKPPPRRISTLCNRSEGILPPTTPAKSSTPDQETKTGSQPVSVPTPPNRVRPPNIIAPKIENFKYLSGQSVVDRDFDEETPSATPTRFDSNLSDVPGGDSFNLYDKSPLQISQSDLKNSYVDDALDGEPITDDLMEYQLELADAIYGENNSVEVLLNQQEASEAENSAVDGVPVPESEDVAEELELNNLIDLGSRPDTSPSSNCTKDLKSHSTPDQEFEPPPSRSKTARTVHETTYEHDDHVRRREDALEAMVKIEIMFAQVRDRLYVERMTDVNRETMAIHDDSHPELKEFCKMLEKKRDARLSLANKIFNLKEIELRKRREAATNAAWTRWHEAKTELREGMIAETQRQMKQVEREKYQPDLRYNVEVQLLPRPIIPGPCKRKRIRKRARLELDEENEALLAVELHTAVAKRATVSLSTLTVEESWSDLAVMRCQLDSTKVIQSSSHTRGSSLHKTFALSTQNKDNNSNTDKITQNSLIPNQPPSTPEQLNTLHPEILPSTSCHLTSEVSRSPSRLLKLASPSATKLNASNLEEQSQGSSCAESGGTGLDRSKNEPRHQANQGLTPSKTDRWPTLDAVMACNTSERLKGSSNGGHIMPNSTDAILSNLNGTCAIEPPSKPNGHQQSHHHSGTIAGSGSHIHNNQIYPAVSISVNYH</sequence>
<accession>A0AAV0AUL9</accession>
<feature type="compositionally biased region" description="Polar residues" evidence="6">
    <location>
        <begin position="329"/>
        <end position="339"/>
    </location>
</feature>
<reference evidence="7" key="1">
    <citation type="submission" date="2022-06" db="EMBL/GenBank/DDBJ databases">
        <authorList>
            <consortium name="SYNGENTA / RWTH Aachen University"/>
        </authorList>
    </citation>
    <scope>NUCLEOTIDE SEQUENCE</scope>
</reference>
<dbReference type="AlphaFoldDB" id="A0AAV0AUL9"/>
<feature type="compositionally biased region" description="Polar residues" evidence="6">
    <location>
        <begin position="16"/>
        <end position="46"/>
    </location>
</feature>
<keyword evidence="2" id="KW-0678">Repressor</keyword>
<evidence type="ECO:0000313" key="7">
    <source>
        <dbReference type="EMBL" id="CAH7672509.1"/>
    </source>
</evidence>
<evidence type="ECO:0000256" key="3">
    <source>
        <dbReference type="ARBA" id="ARBA00023015"/>
    </source>
</evidence>
<feature type="compositionally biased region" description="Polar residues" evidence="6">
    <location>
        <begin position="67"/>
        <end position="76"/>
    </location>
</feature>
<keyword evidence="4" id="KW-0804">Transcription</keyword>
<feature type="compositionally biased region" description="Polar residues" evidence="6">
    <location>
        <begin position="591"/>
        <end position="600"/>
    </location>
</feature>
<keyword evidence="5" id="KW-0539">Nucleus</keyword>
<dbReference type="Pfam" id="PF08598">
    <property type="entry name" value="Sds3"/>
    <property type="match status" value="1"/>
</dbReference>
<comment type="subcellular location">
    <subcellularLocation>
        <location evidence="1">Nucleus</location>
    </subcellularLocation>
</comment>
<name>A0AAV0AUL9_PHAPC</name>
<comment type="caution">
    <text evidence="7">The sequence shown here is derived from an EMBL/GenBank/DDBJ whole genome shotgun (WGS) entry which is preliminary data.</text>
</comment>
<feature type="compositionally biased region" description="Polar residues" evidence="6">
    <location>
        <begin position="476"/>
        <end position="488"/>
    </location>
</feature>
<dbReference type="SMART" id="SM01401">
    <property type="entry name" value="Sds3"/>
    <property type="match status" value="1"/>
</dbReference>
<feature type="compositionally biased region" description="Basic residues" evidence="6">
    <location>
        <begin position="192"/>
        <end position="216"/>
    </location>
</feature>
<keyword evidence="8" id="KW-1185">Reference proteome</keyword>
<feature type="region of interest" description="Disordered" evidence="6">
    <location>
        <begin position="1015"/>
        <end position="1037"/>
    </location>
</feature>
<evidence type="ECO:0000256" key="4">
    <source>
        <dbReference type="ARBA" id="ARBA00023163"/>
    </source>
</evidence>
<dbReference type="InterPro" id="IPR013907">
    <property type="entry name" value="Sds3"/>
</dbReference>
<dbReference type="Proteomes" id="UP001153365">
    <property type="component" value="Unassembled WGS sequence"/>
</dbReference>
<dbReference type="EMBL" id="CALTRL010001446">
    <property type="protein sequence ID" value="CAH7672509.1"/>
    <property type="molecule type" value="Genomic_DNA"/>
</dbReference>
<evidence type="ECO:0000256" key="2">
    <source>
        <dbReference type="ARBA" id="ARBA00022491"/>
    </source>
</evidence>
<feature type="compositionally biased region" description="Polar residues" evidence="6">
    <location>
        <begin position="925"/>
        <end position="939"/>
    </location>
</feature>
<feature type="compositionally biased region" description="Polar residues" evidence="6">
    <location>
        <begin position="358"/>
        <end position="375"/>
    </location>
</feature>
<feature type="compositionally biased region" description="Basic and acidic residues" evidence="6">
    <location>
        <begin position="284"/>
        <end position="293"/>
    </location>
</feature>
<evidence type="ECO:0000256" key="1">
    <source>
        <dbReference type="ARBA" id="ARBA00004123"/>
    </source>
</evidence>
<keyword evidence="3" id="KW-0805">Transcription regulation</keyword>
<feature type="compositionally biased region" description="Polar residues" evidence="6">
    <location>
        <begin position="419"/>
        <end position="434"/>
    </location>
</feature>
<protein>
    <submittedName>
        <fullName evidence="7">Uncharacterized protein</fullName>
    </submittedName>
</protein>
<proteinExistence type="predicted"/>
<evidence type="ECO:0000313" key="8">
    <source>
        <dbReference type="Proteomes" id="UP001153365"/>
    </source>
</evidence>
<dbReference type="PANTHER" id="PTHR21964">
    <property type="entry name" value="BREAST CANCER METASTASIS-SUPPRESSOR 1"/>
    <property type="match status" value="1"/>
</dbReference>
<evidence type="ECO:0000256" key="5">
    <source>
        <dbReference type="ARBA" id="ARBA00023242"/>
    </source>
</evidence>
<feature type="region of interest" description="Disordered" evidence="6">
    <location>
        <begin position="925"/>
        <end position="969"/>
    </location>
</feature>
<dbReference type="Gene3D" id="1.20.5.1500">
    <property type="match status" value="1"/>
</dbReference>
<feature type="region of interest" description="Disordered" evidence="6">
    <location>
        <begin position="584"/>
        <end position="636"/>
    </location>
</feature>
<feature type="compositionally biased region" description="Polar residues" evidence="6">
    <location>
        <begin position="221"/>
        <end position="234"/>
    </location>
</feature>
<evidence type="ECO:0000256" key="6">
    <source>
        <dbReference type="SAM" id="MobiDB-lite"/>
    </source>
</evidence>
<organism evidence="7 8">
    <name type="scientific">Phakopsora pachyrhizi</name>
    <name type="common">Asian soybean rust disease fungus</name>
    <dbReference type="NCBI Taxonomy" id="170000"/>
    <lineage>
        <taxon>Eukaryota</taxon>
        <taxon>Fungi</taxon>
        <taxon>Dikarya</taxon>
        <taxon>Basidiomycota</taxon>
        <taxon>Pucciniomycotina</taxon>
        <taxon>Pucciniomycetes</taxon>
        <taxon>Pucciniales</taxon>
        <taxon>Phakopsoraceae</taxon>
        <taxon>Phakopsora</taxon>
    </lineage>
</organism>
<feature type="region of interest" description="Disordered" evidence="6">
    <location>
        <begin position="856"/>
        <end position="890"/>
    </location>
</feature>
<feature type="compositionally biased region" description="Basic and acidic residues" evidence="6">
    <location>
        <begin position="625"/>
        <end position="636"/>
    </location>
</feature>